<comment type="cofactor">
    <cofactor evidence="1 6 8">
        <name>pyridoxal 5'-phosphate</name>
        <dbReference type="ChEBI" id="CHEBI:597326"/>
    </cofactor>
</comment>
<dbReference type="Gene3D" id="3.40.640.10">
    <property type="entry name" value="Type I PLP-dependent aspartate aminotransferase-like (Major domain)"/>
    <property type="match status" value="1"/>
</dbReference>
<dbReference type="OrthoDB" id="7403325at2759"/>
<protein>
    <recommendedName>
        <fullName evidence="6">Alanine--glyoxylate aminotransferase</fullName>
        <ecNumber evidence="6">2.6.1.44</ecNumber>
    </recommendedName>
</protein>
<dbReference type="InterPro" id="IPR015422">
    <property type="entry name" value="PyrdxlP-dep_Trfase_small"/>
</dbReference>
<name>A0A6P8I9I0_ACTTE</name>
<feature type="domain" description="Aminotransferase class V" evidence="9">
    <location>
        <begin position="43"/>
        <end position="347"/>
    </location>
</feature>
<evidence type="ECO:0000256" key="7">
    <source>
        <dbReference type="PIRSR" id="PIRSR000524-1"/>
    </source>
</evidence>
<dbReference type="AlphaFoldDB" id="A0A6P8I9I0"/>
<dbReference type="GeneID" id="116300507"/>
<dbReference type="Gene3D" id="3.90.1150.10">
    <property type="entry name" value="Aspartate Aminotransferase, domain 1"/>
    <property type="match status" value="1"/>
</dbReference>
<dbReference type="InterPro" id="IPR024169">
    <property type="entry name" value="SP_NH2Trfase/AEP_transaminase"/>
</dbReference>
<evidence type="ECO:0000259" key="9">
    <source>
        <dbReference type="Pfam" id="PF00266"/>
    </source>
</evidence>
<dbReference type="CDD" id="cd06451">
    <property type="entry name" value="AGAT_like"/>
    <property type="match status" value="1"/>
</dbReference>
<organism evidence="10 11">
    <name type="scientific">Actinia tenebrosa</name>
    <name type="common">Australian red waratah sea anemone</name>
    <dbReference type="NCBI Taxonomy" id="6105"/>
    <lineage>
        <taxon>Eukaryota</taxon>
        <taxon>Metazoa</taxon>
        <taxon>Cnidaria</taxon>
        <taxon>Anthozoa</taxon>
        <taxon>Hexacorallia</taxon>
        <taxon>Actiniaria</taxon>
        <taxon>Actiniidae</taxon>
        <taxon>Actinia</taxon>
    </lineage>
</organism>
<keyword evidence="4" id="KW-0808">Transferase</keyword>
<dbReference type="PANTHER" id="PTHR21152">
    <property type="entry name" value="AMINOTRANSFERASE CLASS V"/>
    <property type="match status" value="1"/>
</dbReference>
<dbReference type="Proteomes" id="UP000515163">
    <property type="component" value="Unplaced"/>
</dbReference>
<dbReference type="RefSeq" id="XP_031565244.1">
    <property type="nucleotide sequence ID" value="XM_031709384.1"/>
</dbReference>
<dbReference type="PANTHER" id="PTHR21152:SF40">
    <property type="entry name" value="ALANINE--GLYOXYLATE AMINOTRANSFERASE"/>
    <property type="match status" value="1"/>
</dbReference>
<dbReference type="GO" id="GO:0005777">
    <property type="term" value="C:peroxisome"/>
    <property type="evidence" value="ECO:0007669"/>
    <property type="project" value="TreeGrafter"/>
</dbReference>
<evidence type="ECO:0000256" key="1">
    <source>
        <dbReference type="ARBA" id="ARBA00001933"/>
    </source>
</evidence>
<dbReference type="GO" id="GO:0019265">
    <property type="term" value="P:glycine biosynthetic process, by transamination of glyoxylate"/>
    <property type="evidence" value="ECO:0007669"/>
    <property type="project" value="TreeGrafter"/>
</dbReference>
<accession>A0A6P8I9I0</accession>
<dbReference type="InterPro" id="IPR000192">
    <property type="entry name" value="Aminotrans_V_dom"/>
</dbReference>
<evidence type="ECO:0000256" key="2">
    <source>
        <dbReference type="ARBA" id="ARBA00009236"/>
    </source>
</evidence>
<dbReference type="Pfam" id="PF00266">
    <property type="entry name" value="Aminotran_5"/>
    <property type="match status" value="1"/>
</dbReference>
<reference evidence="11" key="1">
    <citation type="submission" date="2025-08" db="UniProtKB">
        <authorList>
            <consortium name="RefSeq"/>
        </authorList>
    </citation>
    <scope>IDENTIFICATION</scope>
    <source>
        <tissue evidence="11">Tentacle</tissue>
    </source>
</reference>
<keyword evidence="10" id="KW-1185">Reference proteome</keyword>
<evidence type="ECO:0000256" key="8">
    <source>
        <dbReference type="PIRSR" id="PIRSR000524-50"/>
    </source>
</evidence>
<evidence type="ECO:0000313" key="11">
    <source>
        <dbReference type="RefSeq" id="XP_031565244.1"/>
    </source>
</evidence>
<dbReference type="FunFam" id="3.40.640.10:FF:000027">
    <property type="entry name" value="Serine--pyruvate aminotransferase, mitochondrial"/>
    <property type="match status" value="1"/>
</dbReference>
<gene>
    <name evidence="11" type="primary">LOC116300507</name>
</gene>
<feature type="binding site" evidence="7">
    <location>
        <position position="365"/>
    </location>
    <ligand>
        <name>substrate</name>
    </ligand>
</feature>
<evidence type="ECO:0000313" key="10">
    <source>
        <dbReference type="Proteomes" id="UP000515163"/>
    </source>
</evidence>
<evidence type="ECO:0000256" key="5">
    <source>
        <dbReference type="ARBA" id="ARBA00022898"/>
    </source>
</evidence>
<comment type="similarity">
    <text evidence="2 6">Belongs to the class-V pyridoxal-phosphate-dependent aminotransferase family.</text>
</comment>
<dbReference type="KEGG" id="aten:116300507"/>
<evidence type="ECO:0000256" key="3">
    <source>
        <dbReference type="ARBA" id="ARBA00022576"/>
    </source>
</evidence>
<evidence type="ECO:0000256" key="6">
    <source>
        <dbReference type="PIRNR" id="PIRNR000524"/>
    </source>
</evidence>
<keyword evidence="5 6" id="KW-0663">Pyridoxal phosphate</keyword>
<proteinExistence type="inferred from homology"/>
<dbReference type="InParanoid" id="A0A6P8I9I0"/>
<feature type="modified residue" description="N6-(pyridoxal phosphate)lysine" evidence="8">
    <location>
        <position position="213"/>
    </location>
</feature>
<dbReference type="GO" id="GO:0008453">
    <property type="term" value="F:alanine-glyoxylate transaminase activity"/>
    <property type="evidence" value="ECO:0007669"/>
    <property type="project" value="UniProtKB-EC"/>
</dbReference>
<keyword evidence="3" id="KW-0032">Aminotransferase</keyword>
<dbReference type="FunCoup" id="A0A6P8I9I0">
    <property type="interactions" value="712"/>
</dbReference>
<sequence length="401" mass="45026">MASFGLEKKTKIPPPEQLLKPLWPHPKFLFGPGPSNPNARIYNASSLPMLGHFQTEFHHILDEIQAGLRYAFQTTNTYTIVFTGAGHTGMEGAMMNIVEREQKILICLNGMWGMRAKNIAERQGLDVRVIEKPAGEAFTLEDIKKGLEEHKPVAMFITHSESSTGVCQPLEGVGALCHKYDCLVIADTVASLGGTPFFTDDLELDVVYTGSQKVFACPPGICPITFSPKAIERVKNRKTPVPSFYLDILELGNYWGCDGQPRRYHHTAPINLLYTLRESLAMLVEEGLENCWKRHHDNIEIFWAGIEKMGLEMFVKDKNLRLPTVTTIKIPEGYPDWKAVGSYLMEKYHFEIVGGMGPTVGLVWRVGFMGPVNSQKDNVHLVLRMFKEGLDKFSGRSISRL</sequence>
<dbReference type="GO" id="GO:0004760">
    <property type="term" value="F:L-serine-pyruvate transaminase activity"/>
    <property type="evidence" value="ECO:0007669"/>
    <property type="project" value="TreeGrafter"/>
</dbReference>
<dbReference type="PIRSF" id="PIRSF000524">
    <property type="entry name" value="SPT"/>
    <property type="match status" value="1"/>
</dbReference>
<evidence type="ECO:0000256" key="4">
    <source>
        <dbReference type="ARBA" id="ARBA00022679"/>
    </source>
</evidence>
<comment type="catalytic activity">
    <reaction evidence="6">
        <text>glyoxylate + L-alanine = glycine + pyruvate</text>
        <dbReference type="Rhea" id="RHEA:24248"/>
        <dbReference type="ChEBI" id="CHEBI:15361"/>
        <dbReference type="ChEBI" id="CHEBI:36655"/>
        <dbReference type="ChEBI" id="CHEBI:57305"/>
        <dbReference type="ChEBI" id="CHEBI:57972"/>
        <dbReference type="EC" id="2.6.1.44"/>
    </reaction>
</comment>
<dbReference type="SUPFAM" id="SSF53383">
    <property type="entry name" value="PLP-dependent transferases"/>
    <property type="match status" value="1"/>
</dbReference>
<dbReference type="EC" id="2.6.1.44" evidence="6"/>
<dbReference type="InterPro" id="IPR015421">
    <property type="entry name" value="PyrdxlP-dep_Trfase_major"/>
</dbReference>
<dbReference type="InterPro" id="IPR015424">
    <property type="entry name" value="PyrdxlP-dep_Trfase"/>
</dbReference>